<dbReference type="SUPFAM" id="SSF47576">
    <property type="entry name" value="Calponin-homology domain, CH-domain"/>
    <property type="match status" value="1"/>
</dbReference>
<name>A0A915LNV4_MELJA</name>
<sequence>MSSRQTPGGLGFQVVAKQASKYNDYEGEMLLKWIKKLSGEGFQPTGNRENFYNLLKDGTLLCKISMPL</sequence>
<evidence type="ECO:0000313" key="2">
    <source>
        <dbReference type="WBParaSite" id="scaffold15432_cov252.g17882"/>
    </source>
</evidence>
<evidence type="ECO:0000313" key="1">
    <source>
        <dbReference type="Proteomes" id="UP000887561"/>
    </source>
</evidence>
<protein>
    <submittedName>
        <fullName evidence="2">Calponin-homology (CH) domain-containing protein</fullName>
    </submittedName>
</protein>
<dbReference type="InterPro" id="IPR036872">
    <property type="entry name" value="CH_dom_sf"/>
</dbReference>
<organism evidence="1 2">
    <name type="scientific">Meloidogyne javanica</name>
    <name type="common">Root-knot nematode worm</name>
    <dbReference type="NCBI Taxonomy" id="6303"/>
    <lineage>
        <taxon>Eukaryota</taxon>
        <taxon>Metazoa</taxon>
        <taxon>Ecdysozoa</taxon>
        <taxon>Nematoda</taxon>
        <taxon>Chromadorea</taxon>
        <taxon>Rhabditida</taxon>
        <taxon>Tylenchina</taxon>
        <taxon>Tylenchomorpha</taxon>
        <taxon>Tylenchoidea</taxon>
        <taxon>Meloidogynidae</taxon>
        <taxon>Meloidogyninae</taxon>
        <taxon>Meloidogyne</taxon>
        <taxon>Meloidogyne incognita group</taxon>
    </lineage>
</organism>
<keyword evidence="1" id="KW-1185">Reference proteome</keyword>
<proteinExistence type="predicted"/>
<dbReference type="Gene3D" id="1.10.418.10">
    <property type="entry name" value="Calponin-like domain"/>
    <property type="match status" value="1"/>
</dbReference>
<dbReference type="Proteomes" id="UP000887561">
    <property type="component" value="Unplaced"/>
</dbReference>
<accession>A0A915LNV4</accession>
<dbReference type="AlphaFoldDB" id="A0A915LNV4"/>
<dbReference type="WBParaSite" id="scaffold15432_cov252.g17882">
    <property type="protein sequence ID" value="scaffold15432_cov252.g17882"/>
    <property type="gene ID" value="scaffold15432_cov252.g17882"/>
</dbReference>
<reference evidence="2" key="1">
    <citation type="submission" date="2022-11" db="UniProtKB">
        <authorList>
            <consortium name="WormBaseParasite"/>
        </authorList>
    </citation>
    <scope>IDENTIFICATION</scope>
</reference>